<evidence type="ECO:0000313" key="2">
    <source>
        <dbReference type="Proteomes" id="UP000012589"/>
    </source>
</evidence>
<dbReference type="InterPro" id="IPR016024">
    <property type="entry name" value="ARM-type_fold"/>
</dbReference>
<dbReference type="InterPro" id="IPR011989">
    <property type="entry name" value="ARM-like"/>
</dbReference>
<reference evidence="1 2" key="1">
    <citation type="journal article" date="2014" name="Genome Announc.">
        <title>Draft genome sequences of the altered schaedler flora, a defined bacterial community from gnotobiotic mice.</title>
        <authorList>
            <person name="Wannemuehler M.J."/>
            <person name="Overstreet A.M."/>
            <person name="Ward D.V."/>
            <person name="Phillips G.J."/>
        </authorList>
    </citation>
    <scope>NUCLEOTIDE SEQUENCE [LARGE SCALE GENOMIC DNA]</scope>
    <source>
        <strain evidence="1 2">ASF492</strain>
    </source>
</reference>
<sequence length="976" mass="112294">MDILHDSIIQGVNHYTVIGCQESEKDEKVRRLGEKNIRAILYKQGRHEAVRVILEHLLEETNPDLYQKINPIAAMKPGGSFEQFSYNAEIVPLSGRKKEMSELNSFLRTSGGLFQWWAIVGPSGCGKSRLAYEFQNQLPAGWIVHKLKRNDYKNLNGVTERLTQKTLLVADYVQEHARELGEWMESLNENEQLRSQPIRLLLVERDTDRGLEDFLCPVVDYVQEHAAEIVKWMESLSEQPVLLLPASREADRGPEDYAWTKQLYSNVRNEMKLKEACYRESFLKLSPLSDENLMDIMENYARTLQWHKKKSGRVLEDKTRQILLQKLKMIDPYLCRPLYAMFLTVAYIECKDIEQWKRNDMLNYVIGEEGKRIKFSIKNVMCKDTVDKIYNACIYLKCAATALQGIPVENLQKLFPDIWKIIKDKSEDFESPEDFLYQTGLTFKDKLTALRPDVVGEYFVCRWLFEQNEKTIHDFVSAIWKEPVPAIIFFDRLICNFGDLLNENPERWDRLYSDRILLPENALKYYPQHVLNAAYYCNSAVQCEKLVCLLEIFTNKYPDDSKIAFAFAGGLFNLSNKQDRRYSESTVGRLEKYSVDNPDVIEIAVEFAKALFNLSNKQDVLSAEASIARLEKLCAGYPDVTEIVILFAKGLFNLSCEQDGQDEERNITRLEKLCVRYPNVTEIAAEFAKGLYNHSIKQDERGAERSIVYLEKLCAAHPGVIEIVVHFAKALVNLSNKQDMQGAGQTVRRLEKLCTEHPDMAELEILFAKGLYNLSIRQDTQGVKRTAKCLKKLYIKHSDAEIAAVFAGVMVNLSSKQDEQGAERIARCLKKLYAEHSNTEIAVKFAKVLFNLSIRQDRQGVERTAECLEKLCAEHPDVIEIAVLFAKMLVNLSCKQDEQGVERTIRRLEKLCKAYSEVTEIQAEFAKGLFNLSGIQNGQAAERTMERLRMILMQNQNVYSCFNMAIQKLLSENQCE</sequence>
<evidence type="ECO:0000313" key="1">
    <source>
        <dbReference type="EMBL" id="EMZ23018.1"/>
    </source>
</evidence>
<dbReference type="SUPFAM" id="SSF48371">
    <property type="entry name" value="ARM repeat"/>
    <property type="match status" value="1"/>
</dbReference>
<dbReference type="AlphaFoldDB" id="N2A9A0"/>
<keyword evidence="2" id="KW-1185">Reference proteome</keyword>
<dbReference type="Proteomes" id="UP000012589">
    <property type="component" value="Unassembled WGS sequence"/>
</dbReference>
<protein>
    <submittedName>
        <fullName evidence="1">Uncharacterized protein</fullName>
    </submittedName>
</protein>
<dbReference type="STRING" id="1235802.C823_03712"/>
<name>N2A9A0_9FIRM</name>
<dbReference type="OrthoDB" id="1803978at2"/>
<dbReference type="InterPro" id="IPR027417">
    <property type="entry name" value="P-loop_NTPase"/>
</dbReference>
<dbReference type="EMBL" id="AQFT01000112">
    <property type="protein sequence ID" value="EMZ23018.1"/>
    <property type="molecule type" value="Genomic_DNA"/>
</dbReference>
<dbReference type="Gene3D" id="3.40.50.300">
    <property type="entry name" value="P-loop containing nucleotide triphosphate hydrolases"/>
    <property type="match status" value="1"/>
</dbReference>
<accession>N2A9A0</accession>
<organism evidence="1 2">
    <name type="scientific">Eubacterium plexicaudatum ASF492</name>
    <dbReference type="NCBI Taxonomy" id="1235802"/>
    <lineage>
        <taxon>Bacteria</taxon>
        <taxon>Bacillati</taxon>
        <taxon>Bacillota</taxon>
        <taxon>Clostridia</taxon>
        <taxon>Eubacteriales</taxon>
        <taxon>Eubacteriaceae</taxon>
        <taxon>Eubacterium</taxon>
    </lineage>
</organism>
<dbReference type="HOGENOM" id="CLU_304365_0_0_9"/>
<dbReference type="Gene3D" id="1.25.10.10">
    <property type="entry name" value="Leucine-rich Repeat Variant"/>
    <property type="match status" value="1"/>
</dbReference>
<proteinExistence type="predicted"/>
<gene>
    <name evidence="1" type="ORF">C823_03712</name>
</gene>
<comment type="caution">
    <text evidence="1">The sequence shown here is derived from an EMBL/GenBank/DDBJ whole genome shotgun (WGS) entry which is preliminary data.</text>
</comment>
<dbReference type="PATRIC" id="fig|1235802.3.peg.3916"/>
<dbReference type="eggNOG" id="ENOG50345M3">
    <property type="taxonomic scope" value="Bacteria"/>
</dbReference>
<dbReference type="SUPFAM" id="SSF52540">
    <property type="entry name" value="P-loop containing nucleoside triphosphate hydrolases"/>
    <property type="match status" value="1"/>
</dbReference>